<sequence>MRRSATAWAYLTAGSWRACFSGRQRALWPACSPEPLPRLSFTGCCAGAKAGIPGWSPPGVWRRSSCLASSSHTCSWASPWPWVPRCSSHGWASSALPGRSTSRSRCLPGIESADRRGLWSLRLRLKSLRVALIRRHKNVHERLVTVAGTRLRRVCALRPQIWSLDLCASTL</sequence>
<evidence type="ECO:0000313" key="1">
    <source>
        <dbReference type="EMBL" id="MOY34069.1"/>
    </source>
</evidence>
<reference evidence="1" key="1">
    <citation type="submission" date="2019-04" db="EMBL/GenBank/DDBJ databases">
        <title>An insight into the mialome of Ixodes scapularis.</title>
        <authorList>
            <person name="Ribeiro J.M."/>
            <person name="Mather T.N."/>
            <person name="Karim S."/>
        </authorList>
    </citation>
    <scope>NUCLEOTIDE SEQUENCE</scope>
</reference>
<proteinExistence type="predicted"/>
<protein>
    <submittedName>
        <fullName evidence="1">Uncharacterized protein</fullName>
    </submittedName>
</protein>
<dbReference type="AlphaFoldDB" id="A0A4D5RAZ4"/>
<accession>A0A4D5RAZ4</accession>
<name>A0A4D5RAZ4_IXOSC</name>
<organism evidence="1">
    <name type="scientific">Ixodes scapularis</name>
    <name type="common">Black-legged tick</name>
    <name type="synonym">Deer tick</name>
    <dbReference type="NCBI Taxonomy" id="6945"/>
    <lineage>
        <taxon>Eukaryota</taxon>
        <taxon>Metazoa</taxon>
        <taxon>Ecdysozoa</taxon>
        <taxon>Arthropoda</taxon>
        <taxon>Chelicerata</taxon>
        <taxon>Arachnida</taxon>
        <taxon>Acari</taxon>
        <taxon>Parasitiformes</taxon>
        <taxon>Ixodida</taxon>
        <taxon>Ixodoidea</taxon>
        <taxon>Ixodidae</taxon>
        <taxon>Ixodinae</taxon>
        <taxon>Ixodes</taxon>
    </lineage>
</organism>
<dbReference type="EMBL" id="GHJT01000098">
    <property type="protein sequence ID" value="MOY34069.1"/>
    <property type="molecule type" value="Transcribed_RNA"/>
</dbReference>